<proteinExistence type="predicted"/>
<reference evidence="2 3" key="1">
    <citation type="submission" date="2023-08" db="EMBL/GenBank/DDBJ databases">
        <title>A Necator americanus chromosomal reference genome.</title>
        <authorList>
            <person name="Ilik V."/>
            <person name="Petrzelkova K.J."/>
            <person name="Pardy F."/>
            <person name="Fuh T."/>
            <person name="Niatou-Singa F.S."/>
            <person name="Gouil Q."/>
            <person name="Baker L."/>
            <person name="Ritchie M.E."/>
            <person name="Jex A.R."/>
            <person name="Gazzola D."/>
            <person name="Li H."/>
            <person name="Toshio Fujiwara R."/>
            <person name="Zhan B."/>
            <person name="Aroian R.V."/>
            <person name="Pafco B."/>
            <person name="Schwarz E.M."/>
        </authorList>
    </citation>
    <scope>NUCLEOTIDE SEQUENCE [LARGE SCALE GENOMIC DNA]</scope>
    <source>
        <strain evidence="2 3">Aroian</strain>
        <tissue evidence="2">Whole animal</tissue>
    </source>
</reference>
<evidence type="ECO:0000256" key="1">
    <source>
        <dbReference type="SAM" id="MobiDB-lite"/>
    </source>
</evidence>
<evidence type="ECO:0000313" key="3">
    <source>
        <dbReference type="Proteomes" id="UP001303046"/>
    </source>
</evidence>
<protein>
    <recommendedName>
        <fullName evidence="4">Peptidase A2 domain-containing protein</fullName>
    </recommendedName>
</protein>
<feature type="compositionally biased region" description="Basic and acidic residues" evidence="1">
    <location>
        <begin position="29"/>
        <end position="52"/>
    </location>
</feature>
<evidence type="ECO:0008006" key="4">
    <source>
        <dbReference type="Google" id="ProtNLM"/>
    </source>
</evidence>
<gene>
    <name evidence="2" type="primary">Necator_chrX.g22945</name>
    <name evidence="2" type="ORF">RB195_022782</name>
</gene>
<feature type="region of interest" description="Disordered" evidence="1">
    <location>
        <begin position="67"/>
        <end position="95"/>
    </location>
</feature>
<accession>A0ABR1EIS5</accession>
<comment type="caution">
    <text evidence="2">The sequence shown here is derived from an EMBL/GenBank/DDBJ whole genome shotgun (WGS) entry which is preliminary data.</text>
</comment>
<keyword evidence="3" id="KW-1185">Reference proteome</keyword>
<feature type="region of interest" description="Disordered" evidence="1">
    <location>
        <begin position="29"/>
        <end position="55"/>
    </location>
</feature>
<dbReference type="Proteomes" id="UP001303046">
    <property type="component" value="Unassembled WGS sequence"/>
</dbReference>
<dbReference type="EMBL" id="JAVFWL010000006">
    <property type="protein sequence ID" value="KAK6761821.1"/>
    <property type="molecule type" value="Genomic_DNA"/>
</dbReference>
<sequence length="178" mass="19395">MKNFEAAQALLDKAHATLMTLTKLQADIDSREDSKEADAPRDLPGEHADSRRCGISGHHTSICEKLFESTGRSRTPPAAQLTKKSSLKSAPHASTTSMNVNTVVFDQAKIEKPKSETVVHGNDNAESLILLGHAKVRNPTTATLEPVYAMLETGADRSFVCNELADRLQQKDVDSKQL</sequence>
<feature type="compositionally biased region" description="Polar residues" evidence="1">
    <location>
        <begin position="82"/>
        <end position="95"/>
    </location>
</feature>
<name>A0ABR1EIS5_NECAM</name>
<evidence type="ECO:0000313" key="2">
    <source>
        <dbReference type="EMBL" id="KAK6761821.1"/>
    </source>
</evidence>
<organism evidence="2 3">
    <name type="scientific">Necator americanus</name>
    <name type="common">Human hookworm</name>
    <dbReference type="NCBI Taxonomy" id="51031"/>
    <lineage>
        <taxon>Eukaryota</taxon>
        <taxon>Metazoa</taxon>
        <taxon>Ecdysozoa</taxon>
        <taxon>Nematoda</taxon>
        <taxon>Chromadorea</taxon>
        <taxon>Rhabditida</taxon>
        <taxon>Rhabditina</taxon>
        <taxon>Rhabditomorpha</taxon>
        <taxon>Strongyloidea</taxon>
        <taxon>Ancylostomatidae</taxon>
        <taxon>Bunostominae</taxon>
        <taxon>Necator</taxon>
    </lineage>
</organism>